<dbReference type="PANTHER" id="PTHR10629">
    <property type="entry name" value="CYTOSINE-SPECIFIC METHYLTRANSFERASE"/>
    <property type="match status" value="1"/>
</dbReference>
<protein>
    <recommendedName>
        <fullName evidence="1">DNA (cytosine-5-)-methyltransferase</fullName>
        <ecNumber evidence="1">2.1.1.37</ecNumber>
    </recommendedName>
</protein>
<dbReference type="PROSITE" id="PS51679">
    <property type="entry name" value="SAM_MT_C5"/>
    <property type="match status" value="1"/>
</dbReference>
<feature type="compositionally biased region" description="Acidic residues" evidence="6">
    <location>
        <begin position="1678"/>
        <end position="1688"/>
    </location>
</feature>
<feature type="region of interest" description="Disordered" evidence="6">
    <location>
        <begin position="1539"/>
        <end position="1754"/>
    </location>
</feature>
<dbReference type="GO" id="GO:0005634">
    <property type="term" value="C:nucleus"/>
    <property type="evidence" value="ECO:0007669"/>
    <property type="project" value="TreeGrafter"/>
</dbReference>
<feature type="region of interest" description="Disordered" evidence="6">
    <location>
        <begin position="1"/>
        <end position="64"/>
    </location>
</feature>
<feature type="compositionally biased region" description="Polar residues" evidence="6">
    <location>
        <begin position="1562"/>
        <end position="1573"/>
    </location>
</feature>
<feature type="compositionally biased region" description="Polar residues" evidence="6">
    <location>
        <begin position="1402"/>
        <end position="1433"/>
    </location>
</feature>
<dbReference type="EMBL" id="JAAMPI010000872">
    <property type="protein sequence ID" value="KAF4628025.1"/>
    <property type="molecule type" value="Genomic_DNA"/>
</dbReference>
<name>A0A8H4RDC7_9HELO</name>
<feature type="compositionally biased region" description="Acidic residues" evidence="6">
    <location>
        <begin position="51"/>
        <end position="62"/>
    </location>
</feature>
<dbReference type="GO" id="GO:0032259">
    <property type="term" value="P:methylation"/>
    <property type="evidence" value="ECO:0007669"/>
    <property type="project" value="UniProtKB-KW"/>
</dbReference>
<feature type="domain" description="DUF7893" evidence="7">
    <location>
        <begin position="249"/>
        <end position="338"/>
    </location>
</feature>
<organism evidence="8 9">
    <name type="scientific">Cudoniella acicularis</name>
    <dbReference type="NCBI Taxonomy" id="354080"/>
    <lineage>
        <taxon>Eukaryota</taxon>
        <taxon>Fungi</taxon>
        <taxon>Dikarya</taxon>
        <taxon>Ascomycota</taxon>
        <taxon>Pezizomycotina</taxon>
        <taxon>Leotiomycetes</taxon>
        <taxon>Helotiales</taxon>
        <taxon>Tricladiaceae</taxon>
        <taxon>Cudoniella</taxon>
    </lineage>
</organism>
<evidence type="ECO:0000256" key="5">
    <source>
        <dbReference type="PROSITE-ProRule" id="PRU01016"/>
    </source>
</evidence>
<dbReference type="Gene3D" id="2.30.30.490">
    <property type="match status" value="1"/>
</dbReference>
<proteinExistence type="inferred from homology"/>
<dbReference type="SUPFAM" id="SSF53335">
    <property type="entry name" value="S-adenosyl-L-methionine-dependent methyltransferases"/>
    <property type="match status" value="1"/>
</dbReference>
<gene>
    <name evidence="8" type="ORF">G7Y89_g10124</name>
</gene>
<feature type="compositionally biased region" description="Polar residues" evidence="6">
    <location>
        <begin position="22"/>
        <end position="43"/>
    </location>
</feature>
<evidence type="ECO:0000259" key="7">
    <source>
        <dbReference type="Pfam" id="PF25423"/>
    </source>
</evidence>
<evidence type="ECO:0000313" key="8">
    <source>
        <dbReference type="EMBL" id="KAF4628025.1"/>
    </source>
</evidence>
<feature type="region of interest" description="Disordered" evidence="6">
    <location>
        <begin position="138"/>
        <end position="160"/>
    </location>
</feature>
<reference evidence="8 9" key="1">
    <citation type="submission" date="2020-03" db="EMBL/GenBank/DDBJ databases">
        <title>Draft Genome Sequence of Cudoniella acicularis.</title>
        <authorList>
            <person name="Buettner E."/>
            <person name="Kellner H."/>
        </authorList>
    </citation>
    <scope>NUCLEOTIDE SEQUENCE [LARGE SCALE GENOMIC DNA]</scope>
    <source>
        <strain evidence="8 9">DSM 108380</strain>
    </source>
</reference>
<dbReference type="PROSITE" id="PS00094">
    <property type="entry name" value="C5_MTASE_1"/>
    <property type="match status" value="1"/>
</dbReference>
<feature type="compositionally biased region" description="Basic and acidic residues" evidence="6">
    <location>
        <begin position="1302"/>
        <end position="1348"/>
    </location>
</feature>
<feature type="compositionally biased region" description="Acidic residues" evidence="6">
    <location>
        <begin position="1388"/>
        <end position="1397"/>
    </location>
</feature>
<evidence type="ECO:0000256" key="2">
    <source>
        <dbReference type="ARBA" id="ARBA00022603"/>
    </source>
</evidence>
<keyword evidence="4 5" id="KW-0949">S-adenosyl-L-methionine</keyword>
<feature type="region of interest" description="Disordered" evidence="6">
    <location>
        <begin position="382"/>
        <end position="403"/>
    </location>
</feature>
<sequence>MAEREDNSSESESGLEELATPCSHTLTSKNTSLIGLTSPSLSEESSHATEAPDDSASIDDTDINGVETENMESMVLENNINETKDLPANPAQKLSLTSVCPTDFVYPKSQYNGYTPPLPISKERVAMQDLIREVRNLKKTNVEAQKEGSPESSASSDKDDEEIKLSQFSIYLPPTNKLYSYQLRSLQNLFTKTGVSSYLFDGILSVGNVRHYVQAVPFKICSIGNYGEDLHDYRLREPAPEYVRFHKGFQWLSNLAKHFVDYSQTREKENVSIFKFRSEFSEWMKRNHWESPAFQSWFQEYGKDDFRPAIAANIHFLFKESIGVDENLRSHSIWHELMDKDFVKKEPIVEGETIVTPYIYECFRDLNFGPHMKCFHPNPETSSHNIGTKDLNQKPATPPRAPDVEIPAKRTEVRIGDVLAVTKDGEGSVWKDEISKYKAADTCWYVYVQGIHEPATPDDQRSFDGLWLYRPSDTSCAKMRYPFSNELFLSDNCTCNRGRISQDEVIDIVSVMWACGPPKSSTQLFIRQTNLENERFVTLKDPHKKCIHLQTPKDCAKREFEDRYPPGQTILVLPPRRKKNTLEPFEVVKHSSEDGKEYVTLKRLLRRQQIDGKGRPNELVYTSKTEKVPAKKLDRKCLVRFYSEADVTSNKIPVPYNRDGTGNCFYITTRLVESEAGEKLEPIENDFPRSLIQGFDPLNKPDRKPLRGMDLYCGGGNFGRGLEEGGAVQFKYAVDIYDAAIHTYHANQEVPGITKMFFGSVNDLLVQAMQGNPHNSDSIPVPGDIDFISAGSPCQGFSVLNSARNNEKGLRNQSLVASVAAYVDVYRPKYGVLENVMNMAQKGRRRDEDVLSQLICAIVGMGYQLQIFVLDAWSCGSPQSRSRLFVCFAVPGLTPLTGPGLSHSHHPMISGRGLGKLANGESFGHRQFGPTPFEWISAQEATKDLPSIGDGHTYQCTPFPYYVSASGITKMVKSQIEAIPKQPRGMNFAKAWNEGKGVMTQKERALFPPEIGGGKVQEVVSRKSHAWGRANPASLFPTTITKAAPSDSRMGTCLHWDDNRPLTVAEAQRSQSYPDNEVLVGSVSDQWKILGNSVPRTISMALGLQLREAWLANLSDAIPKSAIMSESLPAGVPKVQSPAEALSLPKEFLEKVIAPETSTHLPDRVPKAQETVKTLTAQEDPRTQVQPTSPQNNERLPTRGPRAQAPVEIWIASKVSQAPGQFASSQNSERLPAELPKVKSPIEISKAQKDVLKKVITPENSTRVSTVQGPVEASKVQRDLKGKFTFNQDRNSSPAGVPKTQRPVEKMKRDSDGKFTFNEDRADLAPETPKDQRPVETIKRDSKGKFTFHENGSGISKVQAYVEIPKVQANPLGKSTSPRSQPVIVISDSDDSDGDLEDGPHNSGSLSLRNSTSYEPVSFSTGKKPSDSFQTASDVLKQVREKSKTRMRSSPTHLDGNSSSSSRESLKRPFEMIEETRILPGKKNINSQTISTTLDENGQESHQPKTAILTSLSGESRVFPPKFKNGVVSANGTSSLVIISDGDSRPSMSRNTSRKMRVVPTSRHSLPSANTMQLGKESGARPQKARTLLGFEGDKNENSSEVMSPFSKSKPKDMTDDSDVQFLGSARKKKTPKRLSLNQSQRIVSESPTNTKARPVVTEAASMDGHIDEPSSMFITESDSDSDSDSTGDEVLQPMTLPAPPNSARQRRTQTESESDSSSDISVSPSSFASPDHYKRSQERTIHAPTKGEGSGQA</sequence>
<feature type="region of interest" description="Disordered" evidence="6">
    <location>
        <begin position="1369"/>
        <end position="1469"/>
    </location>
</feature>
<keyword evidence="3 5" id="KW-0808">Transferase</keyword>
<dbReference type="InterPro" id="IPR029063">
    <property type="entry name" value="SAM-dependent_MTases_sf"/>
</dbReference>
<dbReference type="InterPro" id="IPR018117">
    <property type="entry name" value="C5_DNA_meth_AS"/>
</dbReference>
<dbReference type="GO" id="GO:0003886">
    <property type="term" value="F:DNA (cytosine-5-)-methyltransferase activity"/>
    <property type="evidence" value="ECO:0007669"/>
    <property type="project" value="UniProtKB-EC"/>
</dbReference>
<comment type="similarity">
    <text evidence="5">Belongs to the class I-like SAM-binding methyltransferase superfamily. C5-methyltransferase family.</text>
</comment>
<feature type="compositionally biased region" description="Polar residues" evidence="6">
    <location>
        <begin position="1175"/>
        <end position="1195"/>
    </location>
</feature>
<feature type="region of interest" description="Disordered" evidence="6">
    <location>
        <begin position="1284"/>
        <end position="1354"/>
    </location>
</feature>
<dbReference type="Pfam" id="PF00145">
    <property type="entry name" value="DNA_methylase"/>
    <property type="match status" value="1"/>
</dbReference>
<evidence type="ECO:0000256" key="1">
    <source>
        <dbReference type="ARBA" id="ARBA00011975"/>
    </source>
</evidence>
<dbReference type="Gene3D" id="3.40.50.150">
    <property type="entry name" value="Vaccinia Virus protein VP39"/>
    <property type="match status" value="1"/>
</dbReference>
<feature type="compositionally biased region" description="Polar residues" evidence="6">
    <location>
        <begin position="1285"/>
        <end position="1294"/>
    </location>
</feature>
<evidence type="ECO:0000256" key="6">
    <source>
        <dbReference type="SAM" id="MobiDB-lite"/>
    </source>
</evidence>
<feature type="compositionally biased region" description="Polar residues" evidence="6">
    <location>
        <begin position="1636"/>
        <end position="1652"/>
    </location>
</feature>
<dbReference type="Pfam" id="PF25423">
    <property type="entry name" value="DUF7893"/>
    <property type="match status" value="1"/>
</dbReference>
<evidence type="ECO:0000256" key="4">
    <source>
        <dbReference type="ARBA" id="ARBA00022691"/>
    </source>
</evidence>
<feature type="region of interest" description="Disordered" evidence="6">
    <location>
        <begin position="1175"/>
        <end position="1202"/>
    </location>
</feature>
<feature type="compositionally biased region" description="Basic and acidic residues" evidence="6">
    <location>
        <begin position="1732"/>
        <end position="1742"/>
    </location>
</feature>
<feature type="compositionally biased region" description="Low complexity" evidence="6">
    <location>
        <begin position="1716"/>
        <end position="1731"/>
    </location>
</feature>
<accession>A0A8H4RDC7</accession>
<feature type="compositionally biased region" description="Polar residues" evidence="6">
    <location>
        <begin position="1448"/>
        <end position="1457"/>
    </location>
</feature>
<dbReference type="Gene3D" id="3.90.120.10">
    <property type="entry name" value="DNA Methylase, subunit A, domain 2"/>
    <property type="match status" value="1"/>
</dbReference>
<comment type="caution">
    <text evidence="8">The sequence shown here is derived from an EMBL/GenBank/DDBJ whole genome shotgun (WGS) entry which is preliminary data.</text>
</comment>
<dbReference type="InterPro" id="IPR057215">
    <property type="entry name" value="DUF7893"/>
</dbReference>
<keyword evidence="2 5" id="KW-0489">Methyltransferase</keyword>
<evidence type="ECO:0000313" key="9">
    <source>
        <dbReference type="Proteomes" id="UP000566819"/>
    </source>
</evidence>
<keyword evidence="9" id="KW-1185">Reference proteome</keyword>
<dbReference type="InterPro" id="IPR043151">
    <property type="entry name" value="BAH_sf"/>
</dbReference>
<feature type="active site" evidence="5">
    <location>
        <position position="794"/>
    </location>
</feature>
<feature type="compositionally biased region" description="Basic and acidic residues" evidence="6">
    <location>
        <begin position="138"/>
        <end position="149"/>
    </location>
</feature>
<dbReference type="PRINTS" id="PR00105">
    <property type="entry name" value="C5METTRFRASE"/>
</dbReference>
<dbReference type="Proteomes" id="UP000566819">
    <property type="component" value="Unassembled WGS sequence"/>
</dbReference>
<dbReference type="GO" id="GO:0044027">
    <property type="term" value="P:negative regulation of gene expression via chromosomal CpG island methylation"/>
    <property type="evidence" value="ECO:0007669"/>
    <property type="project" value="TreeGrafter"/>
</dbReference>
<dbReference type="OrthoDB" id="5376140at2759"/>
<dbReference type="InterPro" id="IPR050390">
    <property type="entry name" value="C5-Methyltransferase"/>
</dbReference>
<dbReference type="EC" id="2.1.1.37" evidence="1"/>
<dbReference type="GO" id="GO:0003677">
    <property type="term" value="F:DNA binding"/>
    <property type="evidence" value="ECO:0007669"/>
    <property type="project" value="TreeGrafter"/>
</dbReference>
<dbReference type="PANTHER" id="PTHR10629:SF54">
    <property type="entry name" value="DNA METHYLTRANSFERASE DIM-2"/>
    <property type="match status" value="1"/>
</dbReference>
<evidence type="ECO:0000256" key="3">
    <source>
        <dbReference type="ARBA" id="ARBA00022679"/>
    </source>
</evidence>
<dbReference type="InterPro" id="IPR001525">
    <property type="entry name" value="C5_MeTfrase"/>
</dbReference>